<dbReference type="InterPro" id="IPR045865">
    <property type="entry name" value="ACT-like_dom_sf"/>
</dbReference>
<evidence type="ECO:0000256" key="4">
    <source>
        <dbReference type="ARBA" id="ARBA00022777"/>
    </source>
</evidence>
<dbReference type="GO" id="GO:0009088">
    <property type="term" value="P:threonine biosynthetic process"/>
    <property type="evidence" value="ECO:0007669"/>
    <property type="project" value="UniProtKB-UniPathway"/>
</dbReference>
<sequence>MITVMKFGGTSMGSPEALQRAVKIVMREGNSPIVVASAMSGVTNFLVSGAENLPASKRDLLDGFEKKHIDAASQILNKEQMKEFMKDFNQRMGKFRDLLEDKNAINDPYFKDNVTSQGERFSTLILCHALMAAGAKAVALTSEDSGIVAEGRPLSGSADLVRTESLMAMKVKPYVEEGIIPVITGFYGTNLSNDGKPLTFGRGGSDYSAAVVANAMDADLLEIWTDVDGFMSADPRIVSDAIKIEEMNFGEAAELAYFGAKVLHPRTIEPVRMRQIPLTVRNSFKPEEPGTIIHHLRKQNTDMLMSVALKADLSIISISSAEIAYRPDMIARIIEKIAENEVVIYSISTSLSTVAFLVHNNDIKAILSKLNTLDPEDIERIEVKSDMALICAVGDNLLSKCGVSAEIFTVVKEARANVEMISEGASDVSLNFVVPMSMATEVVKLLHKKYVRGTVE</sequence>
<evidence type="ECO:0000256" key="2">
    <source>
        <dbReference type="ARBA" id="ARBA00022679"/>
    </source>
</evidence>
<dbReference type="UniPathway" id="UPA00034">
    <property type="reaction ID" value="UER00015"/>
</dbReference>
<dbReference type="GO" id="GO:0005524">
    <property type="term" value="F:ATP binding"/>
    <property type="evidence" value="ECO:0007669"/>
    <property type="project" value="UniProtKB-KW"/>
</dbReference>
<dbReference type="PROSITE" id="PS00324">
    <property type="entry name" value="ASPARTOKINASE"/>
    <property type="match status" value="1"/>
</dbReference>
<gene>
    <name evidence="11" type="ORF">Mpt1_c00850</name>
</gene>
<dbReference type="PANTHER" id="PTHR21499:SF59">
    <property type="entry name" value="ASPARTOKINASE"/>
    <property type="match status" value="1"/>
</dbReference>
<name>A0A0A7LA13_9ARCH</name>
<comment type="pathway">
    <text evidence="8">Amino-acid biosynthesis; L-methionine biosynthesis via de novo pathway; L-homoserine from L-aspartate: step 1/3.</text>
</comment>
<dbReference type="Proteomes" id="UP000030787">
    <property type="component" value="Chromosome"/>
</dbReference>
<dbReference type="InterPro" id="IPR018042">
    <property type="entry name" value="Aspartate_kinase_CS"/>
</dbReference>
<evidence type="ECO:0000259" key="9">
    <source>
        <dbReference type="Pfam" id="PF00696"/>
    </source>
</evidence>
<evidence type="ECO:0000256" key="5">
    <source>
        <dbReference type="ARBA" id="ARBA00022840"/>
    </source>
</evidence>
<dbReference type="InterPro" id="IPR042199">
    <property type="entry name" value="AsparK_Bifunc_asparK/hSer_DH"/>
</dbReference>
<evidence type="ECO:0000256" key="1">
    <source>
        <dbReference type="ARBA" id="ARBA00010122"/>
    </source>
</evidence>
<dbReference type="PIRSF" id="PIRSF000726">
    <property type="entry name" value="Asp_kin"/>
    <property type="match status" value="1"/>
</dbReference>
<keyword evidence="4 7" id="KW-0418">Kinase</keyword>
<dbReference type="SUPFAM" id="SSF55021">
    <property type="entry name" value="ACT-like"/>
    <property type="match status" value="2"/>
</dbReference>
<keyword evidence="8" id="KW-0028">Amino-acid biosynthesis</keyword>
<dbReference type="Gene3D" id="3.40.1160.10">
    <property type="entry name" value="Acetylglutamate kinase-like"/>
    <property type="match status" value="1"/>
</dbReference>
<dbReference type="CDD" id="cd04868">
    <property type="entry name" value="ACT_AK-like"/>
    <property type="match status" value="1"/>
</dbReference>
<dbReference type="InterPro" id="IPR054352">
    <property type="entry name" value="ACT_Aspartokinase"/>
</dbReference>
<dbReference type="InterPro" id="IPR005260">
    <property type="entry name" value="Asp_kin_monofn"/>
</dbReference>
<feature type="domain" description="Aspartate/glutamate/uridylate kinase" evidence="9">
    <location>
        <begin position="1"/>
        <end position="282"/>
    </location>
</feature>
<evidence type="ECO:0000256" key="6">
    <source>
        <dbReference type="ARBA" id="ARBA00047872"/>
    </source>
</evidence>
<comment type="similarity">
    <text evidence="1 7">Belongs to the aspartokinase family.</text>
</comment>
<dbReference type="UniPathway" id="UPA00050">
    <property type="reaction ID" value="UER00461"/>
</dbReference>
<dbReference type="GO" id="GO:0005829">
    <property type="term" value="C:cytosol"/>
    <property type="evidence" value="ECO:0007669"/>
    <property type="project" value="TreeGrafter"/>
</dbReference>
<dbReference type="SUPFAM" id="SSF53633">
    <property type="entry name" value="Carbamate kinase-like"/>
    <property type="match status" value="1"/>
</dbReference>
<accession>A0A0A7LA13</accession>
<evidence type="ECO:0000313" key="11">
    <source>
        <dbReference type="EMBL" id="AIZ55990.1"/>
    </source>
</evidence>
<dbReference type="AlphaFoldDB" id="A0A0A7LA13"/>
<dbReference type="Gene3D" id="1.20.120.1320">
    <property type="entry name" value="Aspartokinase, catalytic domain"/>
    <property type="match status" value="1"/>
</dbReference>
<dbReference type="Pfam" id="PF00696">
    <property type="entry name" value="AA_kinase"/>
    <property type="match status" value="1"/>
</dbReference>
<evidence type="ECO:0000313" key="12">
    <source>
        <dbReference type="Proteomes" id="UP000030787"/>
    </source>
</evidence>
<keyword evidence="2 7" id="KW-0808">Transferase</keyword>
<dbReference type="EC" id="2.7.2.4" evidence="7"/>
<comment type="catalytic activity">
    <reaction evidence="6 7">
        <text>L-aspartate + ATP = 4-phospho-L-aspartate + ADP</text>
        <dbReference type="Rhea" id="RHEA:23776"/>
        <dbReference type="ChEBI" id="CHEBI:29991"/>
        <dbReference type="ChEBI" id="CHEBI:30616"/>
        <dbReference type="ChEBI" id="CHEBI:57535"/>
        <dbReference type="ChEBI" id="CHEBI:456216"/>
        <dbReference type="EC" id="2.7.2.4"/>
    </reaction>
</comment>
<keyword evidence="12" id="KW-1185">Reference proteome</keyword>
<dbReference type="OrthoDB" id="8904at2157"/>
<reference evidence="11 12" key="1">
    <citation type="journal article" date="2014" name="Appl. Environ. Microbiol.">
        <title>Comparative Genome Analysis of 'Candidatus Methanoplasma termitum' Indicates a New Mode of Energy Metabolism in the Seventh Order of Methanogens.</title>
        <authorList>
            <person name="Lang K."/>
            <person name="Schuldes J."/>
            <person name="Klingl A."/>
            <person name="Poehlein A."/>
            <person name="Daniel R."/>
            <person name="Brune A."/>
        </authorList>
    </citation>
    <scope>NUCLEOTIDE SEQUENCE [LARGE SCALE GENOMIC DNA]</scope>
    <source>
        <strain evidence="12">Mpt1</strain>
    </source>
</reference>
<dbReference type="NCBIfam" id="TIGR00657">
    <property type="entry name" value="asp_kinases"/>
    <property type="match status" value="1"/>
</dbReference>
<comment type="pathway">
    <text evidence="8">Amino-acid biosynthesis; L-lysine biosynthesis via DAP pathway; (S)-tetrahydrodipicolinate from L-aspartate: step 1/4.</text>
</comment>
<dbReference type="InterPro" id="IPR036393">
    <property type="entry name" value="AceGlu_kinase-like_sf"/>
</dbReference>
<dbReference type="InterPro" id="IPR001048">
    <property type="entry name" value="Asp/Glu/Uridylate_kinase"/>
</dbReference>
<dbReference type="Pfam" id="PF22468">
    <property type="entry name" value="ACT_9"/>
    <property type="match status" value="1"/>
</dbReference>
<keyword evidence="5" id="KW-0067">ATP-binding</keyword>
<evidence type="ECO:0000256" key="7">
    <source>
        <dbReference type="RuleBase" id="RU003448"/>
    </source>
</evidence>
<dbReference type="Gene3D" id="3.30.2130.10">
    <property type="entry name" value="VC0802-like"/>
    <property type="match status" value="1"/>
</dbReference>
<dbReference type="PANTHER" id="PTHR21499">
    <property type="entry name" value="ASPARTATE KINASE"/>
    <property type="match status" value="1"/>
</dbReference>
<dbReference type="GO" id="GO:0009090">
    <property type="term" value="P:homoserine biosynthetic process"/>
    <property type="evidence" value="ECO:0007669"/>
    <property type="project" value="TreeGrafter"/>
</dbReference>
<dbReference type="STRING" id="1577791.Mpt1_c00850"/>
<dbReference type="GO" id="GO:0004072">
    <property type="term" value="F:aspartate kinase activity"/>
    <property type="evidence" value="ECO:0007669"/>
    <property type="project" value="UniProtKB-EC"/>
</dbReference>
<organism evidence="11 12">
    <name type="scientific">Candidatus Methanoplasma termitum</name>
    <dbReference type="NCBI Taxonomy" id="1577791"/>
    <lineage>
        <taxon>Archaea</taxon>
        <taxon>Methanobacteriati</taxon>
        <taxon>Thermoplasmatota</taxon>
        <taxon>Thermoplasmata</taxon>
        <taxon>Methanomassiliicoccales</taxon>
        <taxon>Methanomassiliicoccaceae</taxon>
        <taxon>Candidatus Methanoplasma</taxon>
    </lineage>
</organism>
<feature type="domain" description="Aspartokinase ACT" evidence="10">
    <location>
        <begin position="390"/>
        <end position="449"/>
    </location>
</feature>
<comment type="pathway">
    <text evidence="8">Amino-acid biosynthesis; L-threonine biosynthesis; L-threonine from L-aspartate: step 1/5.</text>
</comment>
<dbReference type="GO" id="GO:0009089">
    <property type="term" value="P:lysine biosynthetic process via diaminopimelate"/>
    <property type="evidence" value="ECO:0007669"/>
    <property type="project" value="UniProtKB-UniPathway"/>
</dbReference>
<proteinExistence type="inferred from homology"/>
<protein>
    <recommendedName>
        <fullName evidence="7">Aspartokinase</fullName>
        <ecNumber evidence="7">2.7.2.4</ecNumber>
    </recommendedName>
</protein>
<dbReference type="CDD" id="cd04892">
    <property type="entry name" value="ACT_AK-like_2"/>
    <property type="match status" value="1"/>
</dbReference>
<evidence type="ECO:0000259" key="10">
    <source>
        <dbReference type="Pfam" id="PF22468"/>
    </source>
</evidence>
<dbReference type="KEGG" id="mear:Mpt1_c00850"/>
<evidence type="ECO:0000256" key="3">
    <source>
        <dbReference type="ARBA" id="ARBA00022741"/>
    </source>
</evidence>
<evidence type="ECO:0000256" key="8">
    <source>
        <dbReference type="RuleBase" id="RU004249"/>
    </source>
</evidence>
<keyword evidence="3" id="KW-0547">Nucleotide-binding</keyword>
<dbReference type="InterPro" id="IPR001341">
    <property type="entry name" value="Asp_kinase"/>
</dbReference>
<dbReference type="HOGENOM" id="CLU_009116_6_0_2"/>
<dbReference type="UniPathway" id="UPA00051">
    <property type="reaction ID" value="UER00462"/>
</dbReference>
<dbReference type="EMBL" id="CP010070">
    <property type="protein sequence ID" value="AIZ55990.1"/>
    <property type="molecule type" value="Genomic_DNA"/>
</dbReference>